<evidence type="ECO:0000313" key="3">
    <source>
        <dbReference type="Proteomes" id="UP000826656"/>
    </source>
</evidence>
<dbReference type="Pfam" id="PF22936">
    <property type="entry name" value="Pol_BBD"/>
    <property type="match status" value="1"/>
</dbReference>
<organism evidence="2 3">
    <name type="scientific">Solanum tuberosum</name>
    <name type="common">Potato</name>
    <dbReference type="NCBI Taxonomy" id="4113"/>
    <lineage>
        <taxon>Eukaryota</taxon>
        <taxon>Viridiplantae</taxon>
        <taxon>Streptophyta</taxon>
        <taxon>Embryophyta</taxon>
        <taxon>Tracheophyta</taxon>
        <taxon>Spermatophyta</taxon>
        <taxon>Magnoliopsida</taxon>
        <taxon>eudicotyledons</taxon>
        <taxon>Gunneridae</taxon>
        <taxon>Pentapetalae</taxon>
        <taxon>asterids</taxon>
        <taxon>lamiids</taxon>
        <taxon>Solanales</taxon>
        <taxon>Solanaceae</taxon>
        <taxon>Solanoideae</taxon>
        <taxon>Solaneae</taxon>
        <taxon>Solanum</taxon>
    </lineage>
</organism>
<evidence type="ECO:0000259" key="1">
    <source>
        <dbReference type="Pfam" id="PF22936"/>
    </source>
</evidence>
<accession>A0ABQ7TZB8</accession>
<reference evidence="2 3" key="1">
    <citation type="journal article" date="2021" name="bioRxiv">
        <title>Chromosome-scale and haplotype-resolved genome assembly of a tetraploid potato cultivar.</title>
        <authorList>
            <person name="Sun H."/>
            <person name="Jiao W.-B."/>
            <person name="Krause K."/>
            <person name="Campoy J.A."/>
            <person name="Goel M."/>
            <person name="Folz-Donahue K."/>
            <person name="Kukat C."/>
            <person name="Huettel B."/>
            <person name="Schneeberger K."/>
        </authorList>
    </citation>
    <scope>NUCLEOTIDE SEQUENCE [LARGE SCALE GENOMIC DNA]</scope>
    <source>
        <strain evidence="2">SolTubOtavaFocal</strain>
        <tissue evidence="2">Leaves</tissue>
    </source>
</reference>
<proteinExistence type="predicted"/>
<keyword evidence="3" id="KW-1185">Reference proteome</keyword>
<protein>
    <recommendedName>
        <fullName evidence="1">Retrovirus-related Pol polyprotein from transposon TNT 1-94-like beta-barrel domain-containing protein</fullName>
    </recommendedName>
</protein>
<dbReference type="EMBL" id="JAIVGD010000028">
    <property type="protein sequence ID" value="KAH0739619.1"/>
    <property type="molecule type" value="Genomic_DNA"/>
</dbReference>
<sequence length="292" mass="31504">MDSGATHHMVQTTGNLDNPTLFKGSDSVMVGDGKRLQITHVGNKEIGTNLRLKDVLVVPKLKKKLLSVSKLASDNECLLEFTDSEFVVKDKKTRNLLAKGSRKGDLYALDAKCAYGKVHQALATIRSSKASDEEFIDAKTIVGEDDTSEAIAPPIQAADSDHHDSLPITDTHDLAATAYDHSAVSTHATHQDPLSTIDAKEVATTINDNCDASPSSLRTITAKKISAGPCNDTEHAKLQSPSYEHTPSAAWEDPPGIDLCVDSSKYQCLPTTSSSSPDNTYHMITRTKSKNM</sequence>
<dbReference type="InterPro" id="IPR054722">
    <property type="entry name" value="PolX-like_BBD"/>
</dbReference>
<gene>
    <name evidence="2" type="ORF">KY290_038324</name>
</gene>
<comment type="caution">
    <text evidence="2">The sequence shown here is derived from an EMBL/GenBank/DDBJ whole genome shotgun (WGS) entry which is preliminary data.</text>
</comment>
<name>A0ABQ7TZB8_SOLTU</name>
<evidence type="ECO:0000313" key="2">
    <source>
        <dbReference type="EMBL" id="KAH0739619.1"/>
    </source>
</evidence>
<dbReference type="Proteomes" id="UP000826656">
    <property type="component" value="Unassembled WGS sequence"/>
</dbReference>
<feature type="domain" description="Retrovirus-related Pol polyprotein from transposon TNT 1-94-like beta-barrel" evidence="1">
    <location>
        <begin position="1"/>
        <end position="73"/>
    </location>
</feature>